<proteinExistence type="predicted"/>
<sequence>MTGIGIVLAAIGLALVGVNLFFFSRVQDVEKWDTDVVVPGGFFALSPSEVEQLSFFVAVPGGLFLLALCFIMTGRVLRGNVQTRETKGLEGGTVVSTNEILSPRAHLTWIAVAVLFWLALIVVPMLMAVGGGWPTTVPELPQTYVWANLGMYGALASATAGVLVVSFLKKQRYLAMVEAEDSRLLEPPHGVWRWLTFRWRFDLWIGGVGGALVGACWLAALAGDVVLLGVTLVIGAALLAVGIWMARQYWRAGVPLGVGESFA</sequence>
<feature type="transmembrane region" description="Helical" evidence="1">
    <location>
        <begin position="107"/>
        <end position="129"/>
    </location>
</feature>
<evidence type="ECO:0000313" key="3">
    <source>
        <dbReference type="Proteomes" id="UP000244962"/>
    </source>
</evidence>
<comment type="caution">
    <text evidence="2">The sequence shown here is derived from an EMBL/GenBank/DDBJ whole genome shotgun (WGS) entry which is preliminary data.</text>
</comment>
<keyword evidence="3" id="KW-1185">Reference proteome</keyword>
<feature type="transmembrane region" description="Helical" evidence="1">
    <location>
        <begin position="7"/>
        <end position="24"/>
    </location>
</feature>
<dbReference type="AlphaFoldDB" id="A0A2U1TB31"/>
<gene>
    <name evidence="2" type="ORF">DF223_13110</name>
</gene>
<keyword evidence="1" id="KW-0472">Membrane</keyword>
<keyword evidence="1" id="KW-0812">Transmembrane</keyword>
<dbReference type="EMBL" id="QEFB01000014">
    <property type="protein sequence ID" value="PWC06102.1"/>
    <property type="molecule type" value="Genomic_DNA"/>
</dbReference>
<keyword evidence="1" id="KW-1133">Transmembrane helix</keyword>
<dbReference type="RefSeq" id="WP_108963531.1">
    <property type="nucleotide sequence ID" value="NZ_QEFB01000014.1"/>
</dbReference>
<accession>A0A2U1TB31</accession>
<feature type="transmembrane region" description="Helical" evidence="1">
    <location>
        <begin position="53"/>
        <end position="77"/>
    </location>
</feature>
<evidence type="ECO:0000256" key="1">
    <source>
        <dbReference type="SAM" id="Phobius"/>
    </source>
</evidence>
<reference evidence="3" key="1">
    <citation type="submission" date="2018-04" db="EMBL/GenBank/DDBJ databases">
        <authorList>
            <person name="Liu S."/>
            <person name="Wang Z."/>
            <person name="Li J."/>
        </authorList>
    </citation>
    <scope>NUCLEOTIDE SEQUENCE [LARGE SCALE GENOMIC DNA]</scope>
    <source>
        <strain evidence="3">622</strain>
    </source>
</reference>
<protein>
    <submittedName>
        <fullName evidence="2">Uncharacterized protein</fullName>
    </submittedName>
</protein>
<name>A0A2U1TB31_9MICO</name>
<organism evidence="2 3">
    <name type="scientific">Mycetocola zhujimingii</name>
    <dbReference type="NCBI Taxonomy" id="2079792"/>
    <lineage>
        <taxon>Bacteria</taxon>
        <taxon>Bacillati</taxon>
        <taxon>Actinomycetota</taxon>
        <taxon>Actinomycetes</taxon>
        <taxon>Micrococcales</taxon>
        <taxon>Microbacteriaceae</taxon>
        <taxon>Mycetocola</taxon>
    </lineage>
</organism>
<feature type="transmembrane region" description="Helical" evidence="1">
    <location>
        <begin position="201"/>
        <end position="220"/>
    </location>
</feature>
<evidence type="ECO:0000313" key="2">
    <source>
        <dbReference type="EMBL" id="PWC06102.1"/>
    </source>
</evidence>
<feature type="transmembrane region" description="Helical" evidence="1">
    <location>
        <begin position="149"/>
        <end position="168"/>
    </location>
</feature>
<dbReference type="Proteomes" id="UP000244962">
    <property type="component" value="Unassembled WGS sequence"/>
</dbReference>
<feature type="transmembrane region" description="Helical" evidence="1">
    <location>
        <begin position="226"/>
        <end position="246"/>
    </location>
</feature>